<feature type="compositionally biased region" description="Polar residues" evidence="1">
    <location>
        <begin position="1"/>
        <end position="13"/>
    </location>
</feature>
<evidence type="ECO:0000256" key="1">
    <source>
        <dbReference type="SAM" id="MobiDB-lite"/>
    </source>
</evidence>
<accession>A0A072UMM7</accession>
<reference evidence="3" key="3">
    <citation type="submission" date="2015-04" db="UniProtKB">
        <authorList>
            <consortium name="EnsemblPlants"/>
        </authorList>
    </citation>
    <scope>IDENTIFICATION</scope>
    <source>
        <strain evidence="3">cv. Jemalong A17</strain>
    </source>
</reference>
<reference evidence="2 4" key="2">
    <citation type="journal article" date="2014" name="BMC Genomics">
        <title>An improved genome release (version Mt4.0) for the model legume Medicago truncatula.</title>
        <authorList>
            <person name="Tang H."/>
            <person name="Krishnakumar V."/>
            <person name="Bidwell S."/>
            <person name="Rosen B."/>
            <person name="Chan A."/>
            <person name="Zhou S."/>
            <person name="Gentzbittel L."/>
            <person name="Childs K.L."/>
            <person name="Yandell M."/>
            <person name="Gundlach H."/>
            <person name="Mayer K.F."/>
            <person name="Schwartz D.C."/>
            <person name="Town C.D."/>
        </authorList>
    </citation>
    <scope>GENOME REANNOTATION</scope>
    <source>
        <strain evidence="2">A17</strain>
        <strain evidence="3 4">cv. Jemalong A17</strain>
    </source>
</reference>
<feature type="region of interest" description="Disordered" evidence="1">
    <location>
        <begin position="1"/>
        <end position="26"/>
    </location>
</feature>
<name>A0A072UMM7_MEDTR</name>
<keyword evidence="4" id="KW-1185">Reference proteome</keyword>
<dbReference type="Proteomes" id="UP000002051">
    <property type="component" value="Chromosome 4"/>
</dbReference>
<dbReference type="AlphaFoldDB" id="A0A072UMM7"/>
<dbReference type="HOGENOM" id="CLU_2725987_0_0_1"/>
<dbReference type="EMBL" id="CM001220">
    <property type="protein sequence ID" value="KEH31039.1"/>
    <property type="molecule type" value="Genomic_DNA"/>
</dbReference>
<evidence type="ECO:0000313" key="4">
    <source>
        <dbReference type="Proteomes" id="UP000002051"/>
    </source>
</evidence>
<evidence type="ECO:0000313" key="2">
    <source>
        <dbReference type="EMBL" id="KEH31039.1"/>
    </source>
</evidence>
<gene>
    <name evidence="2" type="ordered locus">MTR_4g088630</name>
</gene>
<evidence type="ECO:0000313" key="3">
    <source>
        <dbReference type="EnsemblPlants" id="KEH31039"/>
    </source>
</evidence>
<organism evidence="2 4">
    <name type="scientific">Medicago truncatula</name>
    <name type="common">Barrel medic</name>
    <name type="synonym">Medicago tribuloides</name>
    <dbReference type="NCBI Taxonomy" id="3880"/>
    <lineage>
        <taxon>Eukaryota</taxon>
        <taxon>Viridiplantae</taxon>
        <taxon>Streptophyta</taxon>
        <taxon>Embryophyta</taxon>
        <taxon>Tracheophyta</taxon>
        <taxon>Spermatophyta</taxon>
        <taxon>Magnoliopsida</taxon>
        <taxon>eudicotyledons</taxon>
        <taxon>Gunneridae</taxon>
        <taxon>Pentapetalae</taxon>
        <taxon>rosids</taxon>
        <taxon>fabids</taxon>
        <taxon>Fabales</taxon>
        <taxon>Fabaceae</taxon>
        <taxon>Papilionoideae</taxon>
        <taxon>50 kb inversion clade</taxon>
        <taxon>NPAAA clade</taxon>
        <taxon>Hologalegina</taxon>
        <taxon>IRL clade</taxon>
        <taxon>Trifolieae</taxon>
        <taxon>Medicago</taxon>
    </lineage>
</organism>
<reference evidence="2 4" key="1">
    <citation type="journal article" date="2011" name="Nature">
        <title>The Medicago genome provides insight into the evolution of rhizobial symbioses.</title>
        <authorList>
            <person name="Young N.D."/>
            <person name="Debelle F."/>
            <person name="Oldroyd G.E."/>
            <person name="Geurts R."/>
            <person name="Cannon S.B."/>
            <person name="Udvardi M.K."/>
            <person name="Benedito V.A."/>
            <person name="Mayer K.F."/>
            <person name="Gouzy J."/>
            <person name="Schoof H."/>
            <person name="Van de Peer Y."/>
            <person name="Proost S."/>
            <person name="Cook D.R."/>
            <person name="Meyers B.C."/>
            <person name="Spannagl M."/>
            <person name="Cheung F."/>
            <person name="De Mita S."/>
            <person name="Krishnakumar V."/>
            <person name="Gundlach H."/>
            <person name="Zhou S."/>
            <person name="Mudge J."/>
            <person name="Bharti A.K."/>
            <person name="Murray J.D."/>
            <person name="Naoumkina M.A."/>
            <person name="Rosen B."/>
            <person name="Silverstein K.A."/>
            <person name="Tang H."/>
            <person name="Rombauts S."/>
            <person name="Zhao P.X."/>
            <person name="Zhou P."/>
            <person name="Barbe V."/>
            <person name="Bardou P."/>
            <person name="Bechner M."/>
            <person name="Bellec A."/>
            <person name="Berger A."/>
            <person name="Berges H."/>
            <person name="Bidwell S."/>
            <person name="Bisseling T."/>
            <person name="Choisne N."/>
            <person name="Couloux A."/>
            <person name="Denny R."/>
            <person name="Deshpande S."/>
            <person name="Dai X."/>
            <person name="Doyle J.J."/>
            <person name="Dudez A.M."/>
            <person name="Farmer A.D."/>
            <person name="Fouteau S."/>
            <person name="Franken C."/>
            <person name="Gibelin C."/>
            <person name="Gish J."/>
            <person name="Goldstein S."/>
            <person name="Gonzalez A.J."/>
            <person name="Green P.J."/>
            <person name="Hallab A."/>
            <person name="Hartog M."/>
            <person name="Hua A."/>
            <person name="Humphray S.J."/>
            <person name="Jeong D.H."/>
            <person name="Jing Y."/>
            <person name="Jocker A."/>
            <person name="Kenton S.M."/>
            <person name="Kim D.J."/>
            <person name="Klee K."/>
            <person name="Lai H."/>
            <person name="Lang C."/>
            <person name="Lin S."/>
            <person name="Macmil S.L."/>
            <person name="Magdelenat G."/>
            <person name="Matthews L."/>
            <person name="McCorrison J."/>
            <person name="Monaghan E.L."/>
            <person name="Mun J.H."/>
            <person name="Najar F.Z."/>
            <person name="Nicholson C."/>
            <person name="Noirot C."/>
            <person name="O'Bleness M."/>
            <person name="Paule C.R."/>
            <person name="Poulain J."/>
            <person name="Prion F."/>
            <person name="Qin B."/>
            <person name="Qu C."/>
            <person name="Retzel E.F."/>
            <person name="Riddle C."/>
            <person name="Sallet E."/>
            <person name="Samain S."/>
            <person name="Samson N."/>
            <person name="Sanders I."/>
            <person name="Saurat O."/>
            <person name="Scarpelli C."/>
            <person name="Schiex T."/>
            <person name="Segurens B."/>
            <person name="Severin A.J."/>
            <person name="Sherrier D.J."/>
            <person name="Shi R."/>
            <person name="Sims S."/>
            <person name="Singer S.R."/>
            <person name="Sinharoy S."/>
            <person name="Sterck L."/>
            <person name="Viollet A."/>
            <person name="Wang B.B."/>
            <person name="Wang K."/>
            <person name="Wang M."/>
            <person name="Wang X."/>
            <person name="Warfsmann J."/>
            <person name="Weissenbach J."/>
            <person name="White D.D."/>
            <person name="White J.D."/>
            <person name="Wiley G.B."/>
            <person name="Wincker P."/>
            <person name="Xing Y."/>
            <person name="Yang L."/>
            <person name="Yao Z."/>
            <person name="Ying F."/>
            <person name="Zhai J."/>
            <person name="Zhou L."/>
            <person name="Zuber A."/>
            <person name="Denarie J."/>
            <person name="Dixon R.A."/>
            <person name="May G.D."/>
            <person name="Schwartz D.C."/>
            <person name="Rogers J."/>
            <person name="Quetier F."/>
            <person name="Town C.D."/>
            <person name="Roe B.A."/>
        </authorList>
    </citation>
    <scope>NUCLEOTIDE SEQUENCE [LARGE SCALE GENOMIC DNA]</scope>
    <source>
        <strain evidence="2">A17</strain>
        <strain evidence="3 4">cv. Jemalong A17</strain>
    </source>
</reference>
<dbReference type="EnsemblPlants" id="KEH31039">
    <property type="protein sequence ID" value="KEH31039"/>
    <property type="gene ID" value="MTR_4g088630"/>
</dbReference>
<protein>
    <submittedName>
        <fullName evidence="2 3">Uncharacterized protein</fullName>
    </submittedName>
</protein>
<proteinExistence type="predicted"/>
<sequence>METGDSCNISFSMSKEESKQPETRGVSVNTHIETRFHFLKDRVNGEKLELEYCMTELQVADLLTKPLKSSTF</sequence>